<proteinExistence type="predicted"/>
<evidence type="ECO:0000256" key="4">
    <source>
        <dbReference type="ARBA" id="ARBA00023136"/>
    </source>
</evidence>
<dbReference type="AlphaFoldDB" id="A0A7S2IBS8"/>
<keyword evidence="4 5" id="KW-0472">Membrane</keyword>
<gene>
    <name evidence="6" type="ORF">BRAN1462_LOCUS7671</name>
</gene>
<feature type="transmembrane region" description="Helical" evidence="5">
    <location>
        <begin position="112"/>
        <end position="131"/>
    </location>
</feature>
<dbReference type="EMBL" id="HBGW01012104">
    <property type="protein sequence ID" value="CAD9514227.1"/>
    <property type="molecule type" value="Transcribed_RNA"/>
</dbReference>
<organism evidence="6">
    <name type="scientific">Zooxanthella nutricula</name>
    <dbReference type="NCBI Taxonomy" id="1333877"/>
    <lineage>
        <taxon>Eukaryota</taxon>
        <taxon>Sar</taxon>
        <taxon>Alveolata</taxon>
        <taxon>Dinophyceae</taxon>
        <taxon>Peridiniales</taxon>
        <taxon>Peridiniales incertae sedis</taxon>
        <taxon>Zooxanthella</taxon>
    </lineage>
</organism>
<sequence length="260" mass="27939">MVPPAAPLAFAILKLLTVLAPRAWMVLNILSAACEAFAFWGFLQLLLNFIGGPTGDIPAVLERLGPVRVWRCSKLRTPTASDVSMVRALVYQFVVVVVAIAALELAEEWSKAHSVLLSVVDVASLIACVVAELSLMRMAHQVLGERHVHRKFWTLKALFVATTVSFRLANRLITADVQTGEQCYTSQMLAAAWSAGFTSVFAVVVAALAAWAFSPKDICDQQPQLSPATTDTSATAATTATMETELAVKASPKAEIDLVV</sequence>
<accession>A0A7S2IBS8</accession>
<evidence type="ECO:0000256" key="3">
    <source>
        <dbReference type="ARBA" id="ARBA00022989"/>
    </source>
</evidence>
<feature type="transmembrane region" description="Helical" evidence="5">
    <location>
        <begin position="88"/>
        <end position="106"/>
    </location>
</feature>
<keyword evidence="2 5" id="KW-0812">Transmembrane</keyword>
<feature type="transmembrane region" description="Helical" evidence="5">
    <location>
        <begin position="152"/>
        <end position="170"/>
    </location>
</feature>
<protein>
    <submittedName>
        <fullName evidence="6">Uncharacterized protein</fullName>
    </submittedName>
</protein>
<dbReference type="GO" id="GO:0016020">
    <property type="term" value="C:membrane"/>
    <property type="evidence" value="ECO:0007669"/>
    <property type="project" value="UniProtKB-SubCell"/>
</dbReference>
<evidence type="ECO:0000256" key="5">
    <source>
        <dbReference type="SAM" id="Phobius"/>
    </source>
</evidence>
<keyword evidence="3 5" id="KW-1133">Transmembrane helix</keyword>
<dbReference type="Pfam" id="PF03619">
    <property type="entry name" value="Solute_trans_a"/>
    <property type="match status" value="1"/>
</dbReference>
<feature type="transmembrane region" description="Helical" evidence="5">
    <location>
        <begin position="190"/>
        <end position="213"/>
    </location>
</feature>
<evidence type="ECO:0000313" key="6">
    <source>
        <dbReference type="EMBL" id="CAD9514227.1"/>
    </source>
</evidence>
<evidence type="ECO:0000256" key="1">
    <source>
        <dbReference type="ARBA" id="ARBA00004141"/>
    </source>
</evidence>
<comment type="subcellular location">
    <subcellularLocation>
        <location evidence="1">Membrane</location>
        <topology evidence="1">Multi-pass membrane protein</topology>
    </subcellularLocation>
</comment>
<evidence type="ECO:0000256" key="2">
    <source>
        <dbReference type="ARBA" id="ARBA00022692"/>
    </source>
</evidence>
<reference evidence="6" key="1">
    <citation type="submission" date="2021-01" db="EMBL/GenBank/DDBJ databases">
        <authorList>
            <person name="Corre E."/>
            <person name="Pelletier E."/>
            <person name="Niang G."/>
            <person name="Scheremetjew M."/>
            <person name="Finn R."/>
            <person name="Kale V."/>
            <person name="Holt S."/>
            <person name="Cochrane G."/>
            <person name="Meng A."/>
            <person name="Brown T."/>
            <person name="Cohen L."/>
        </authorList>
    </citation>
    <scope>NUCLEOTIDE SEQUENCE</scope>
    <source>
        <strain evidence="6">RCC3387</strain>
    </source>
</reference>
<dbReference type="SMART" id="SM01417">
    <property type="entry name" value="Solute_trans_a"/>
    <property type="match status" value="1"/>
</dbReference>
<name>A0A7S2IBS8_9DINO</name>
<dbReference type="InterPro" id="IPR005178">
    <property type="entry name" value="Ostalpha/TMEM184C"/>
</dbReference>
<feature type="transmembrane region" description="Helical" evidence="5">
    <location>
        <begin position="23"/>
        <end position="43"/>
    </location>
</feature>